<organism evidence="3 4">
    <name type="scientific">Rhizobium subbaraonis</name>
    <dbReference type="NCBI Taxonomy" id="908946"/>
    <lineage>
        <taxon>Bacteria</taxon>
        <taxon>Pseudomonadati</taxon>
        <taxon>Pseudomonadota</taxon>
        <taxon>Alphaproteobacteria</taxon>
        <taxon>Hyphomicrobiales</taxon>
        <taxon>Rhizobiaceae</taxon>
        <taxon>Rhizobium/Agrobacterium group</taxon>
        <taxon>Rhizobium</taxon>
    </lineage>
</organism>
<name>A0A285V1J5_9HYPH</name>
<dbReference type="AlphaFoldDB" id="A0A285V1J5"/>
<dbReference type="Proteomes" id="UP000219167">
    <property type="component" value="Unassembled WGS sequence"/>
</dbReference>
<dbReference type="InterPro" id="IPR025161">
    <property type="entry name" value="IS402-like_dom"/>
</dbReference>
<evidence type="ECO:0000313" key="3">
    <source>
        <dbReference type="EMBL" id="SOC47923.1"/>
    </source>
</evidence>
<accession>A0A285V1J5</accession>
<evidence type="ECO:0000256" key="1">
    <source>
        <dbReference type="SAM" id="MobiDB-lite"/>
    </source>
</evidence>
<evidence type="ECO:0000313" key="4">
    <source>
        <dbReference type="Proteomes" id="UP000219167"/>
    </source>
</evidence>
<dbReference type="EMBL" id="OBQD01000034">
    <property type="protein sequence ID" value="SOC47923.1"/>
    <property type="molecule type" value="Genomic_DNA"/>
</dbReference>
<protein>
    <submittedName>
        <fullName evidence="3">Putative transposase of IS4/5 family DUF4096</fullName>
    </submittedName>
</protein>
<feature type="domain" description="Insertion element IS402-like" evidence="2">
    <location>
        <begin position="6"/>
        <end position="83"/>
    </location>
</feature>
<dbReference type="PANTHER" id="PTHR46637">
    <property type="entry name" value="TIS1421-TRANSPOSASE PROTEIN A"/>
    <property type="match status" value="1"/>
</dbReference>
<evidence type="ECO:0000259" key="2">
    <source>
        <dbReference type="Pfam" id="PF13340"/>
    </source>
</evidence>
<dbReference type="PANTHER" id="PTHR46637:SF1">
    <property type="entry name" value="BLL5188 PROTEIN"/>
    <property type="match status" value="1"/>
</dbReference>
<reference evidence="3 4" key="1">
    <citation type="submission" date="2017-08" db="EMBL/GenBank/DDBJ databases">
        <authorList>
            <person name="de Groot N.N."/>
        </authorList>
    </citation>
    <scope>NUCLEOTIDE SEQUENCE [LARGE SCALE GENOMIC DNA]</scope>
    <source>
        <strain evidence="3 4">JC85</strain>
    </source>
</reference>
<dbReference type="InterPro" id="IPR052909">
    <property type="entry name" value="Transposase_6_like"/>
</dbReference>
<feature type="region of interest" description="Disordered" evidence="1">
    <location>
        <begin position="102"/>
        <end position="145"/>
    </location>
</feature>
<keyword evidence="4" id="KW-1185">Reference proteome</keyword>
<gene>
    <name evidence="3" type="ORF">SAMN05892877_13433</name>
</gene>
<sequence>MVKKLLPDDLWAEIAPLLPAREARPKGGRPAVEARDALVGILFVLYTAIPWERLPFEVAGCSGMTCWRRLRAWQDAGLWDEIHRHMLDRLNLAGQIDWSRASVDASSVPAKRGARRRDRTRPIAASRGPSATSWSMAPAFLSPSS</sequence>
<proteinExistence type="predicted"/>
<dbReference type="Pfam" id="PF13340">
    <property type="entry name" value="DUF4096"/>
    <property type="match status" value="1"/>
</dbReference>